<proteinExistence type="predicted"/>
<keyword evidence="2" id="KW-1185">Reference proteome</keyword>
<dbReference type="AlphaFoldDB" id="A0A915IN31"/>
<evidence type="ECO:0000313" key="3">
    <source>
        <dbReference type="WBParaSite" id="nRc.2.0.1.t15593-RA"/>
    </source>
</evidence>
<feature type="region of interest" description="Disordered" evidence="1">
    <location>
        <begin position="1"/>
        <end position="36"/>
    </location>
</feature>
<name>A0A915IN31_ROMCU</name>
<dbReference type="Proteomes" id="UP000887565">
    <property type="component" value="Unplaced"/>
</dbReference>
<organism evidence="2 3">
    <name type="scientific">Romanomermis culicivorax</name>
    <name type="common">Nematode worm</name>
    <dbReference type="NCBI Taxonomy" id="13658"/>
    <lineage>
        <taxon>Eukaryota</taxon>
        <taxon>Metazoa</taxon>
        <taxon>Ecdysozoa</taxon>
        <taxon>Nematoda</taxon>
        <taxon>Enoplea</taxon>
        <taxon>Dorylaimia</taxon>
        <taxon>Mermithida</taxon>
        <taxon>Mermithoidea</taxon>
        <taxon>Mermithidae</taxon>
        <taxon>Romanomermis</taxon>
    </lineage>
</organism>
<accession>A0A915IN31</accession>
<protein>
    <submittedName>
        <fullName evidence="3">Uncharacterized protein</fullName>
    </submittedName>
</protein>
<reference evidence="3" key="1">
    <citation type="submission" date="2022-11" db="UniProtKB">
        <authorList>
            <consortium name="WormBaseParasite"/>
        </authorList>
    </citation>
    <scope>IDENTIFICATION</scope>
</reference>
<dbReference type="WBParaSite" id="nRc.2.0.1.t15593-RA">
    <property type="protein sequence ID" value="nRc.2.0.1.t15593-RA"/>
    <property type="gene ID" value="nRc.2.0.1.g15593"/>
</dbReference>
<feature type="compositionally biased region" description="Polar residues" evidence="1">
    <location>
        <begin position="21"/>
        <end position="31"/>
    </location>
</feature>
<evidence type="ECO:0000313" key="2">
    <source>
        <dbReference type="Proteomes" id="UP000887565"/>
    </source>
</evidence>
<feature type="region of interest" description="Disordered" evidence="1">
    <location>
        <begin position="73"/>
        <end position="93"/>
    </location>
</feature>
<evidence type="ECO:0000256" key="1">
    <source>
        <dbReference type="SAM" id="MobiDB-lite"/>
    </source>
</evidence>
<sequence length="93" mass="10023">MSEHDQQQCAGGKMRLAQWEQRATNPGNSGTRMWEDPVLVARITQQVRATMATENGAARDDQPSALTASSLTAGDEVALGAEEKAENPKNLAR</sequence>